<dbReference type="InterPro" id="IPR003121">
    <property type="entry name" value="SWIB_MDM2_domain"/>
</dbReference>
<dbReference type="SUPFAM" id="SSF47592">
    <property type="entry name" value="SWIB/MDM2 domain"/>
    <property type="match status" value="1"/>
</dbReference>
<dbReference type="Gene3D" id="1.10.245.10">
    <property type="entry name" value="SWIB/MDM2 domain"/>
    <property type="match status" value="1"/>
</dbReference>
<dbReference type="PROSITE" id="PS51925">
    <property type="entry name" value="SWIB_MDM2"/>
    <property type="match status" value="1"/>
</dbReference>
<dbReference type="Pfam" id="PF02201">
    <property type="entry name" value="SWIB"/>
    <property type="match status" value="1"/>
</dbReference>
<evidence type="ECO:0000313" key="4">
    <source>
        <dbReference type="Proteomes" id="UP001162131"/>
    </source>
</evidence>
<protein>
    <recommendedName>
        <fullName evidence="2">DM2 domain-containing protein</fullName>
    </recommendedName>
</protein>
<evidence type="ECO:0000259" key="2">
    <source>
        <dbReference type="PROSITE" id="PS51925"/>
    </source>
</evidence>
<dbReference type="EMBL" id="CAJZBQ010000021">
    <property type="protein sequence ID" value="CAG9318847.1"/>
    <property type="molecule type" value="Genomic_DNA"/>
</dbReference>
<name>A0AAU9IVK0_9CILI</name>
<proteinExistence type="predicted"/>
<keyword evidence="4" id="KW-1185">Reference proteome</keyword>
<dbReference type="Proteomes" id="UP001162131">
    <property type="component" value="Unassembled WGS sequence"/>
</dbReference>
<dbReference type="CDD" id="cd10568">
    <property type="entry name" value="SWIB_like"/>
    <property type="match status" value="1"/>
</dbReference>
<sequence>MAMSIAPSGPPKKRGSAGSVYRMAGRRTSGFAGFSRKNKNSKAQQESEEFIYKRRKIDASPFDILTTGEKADIFRDLIDIESELDMQIVEERKRMQQLLTMPAQMLKGVLRVHIYNTSSKQQGREDQPAWNLRLQGRLISPDLRGLYGKPNALPGYVPKFSSFFKMIQIFLPNNEKLEWQKQQLPRETDGIEIKRVGTGDSEVRIVLHLDNKPPRYKLSDQLAEFLGTNEETQENILYALWEYIKKYKLQDSEEKRFINNDAALNEIFKEERTDIATILLKIKKHLVESEPIEIKHQLKIGGDWTETEHIYDIAVTFEDPLQYEMTSLLKESSSVIFSENAFTNYIPALRSAKGMDIPKNPIEQPIEDLNKQISSLKDELDKYQKRKDFCCEFLSNPKNCIEKVISDQEFHMQVLQNLEKYDEINQEIVKEEKSAQFYRQYWVKDLVDRYVEINK</sequence>
<dbReference type="PANTHER" id="PTHR13844">
    <property type="entry name" value="SWI/SNF-RELATED MATRIX-ASSOCIATED ACTIN-DEPENDENT REGULATOR OF CHROMATIN SUBFAMILY D"/>
    <property type="match status" value="1"/>
</dbReference>
<feature type="region of interest" description="Disordered" evidence="1">
    <location>
        <begin position="1"/>
        <end position="20"/>
    </location>
</feature>
<feature type="domain" description="DM2" evidence="2">
    <location>
        <begin position="211"/>
        <end position="288"/>
    </location>
</feature>
<gene>
    <name evidence="3" type="ORF">BSTOLATCC_MIC22209</name>
</gene>
<evidence type="ECO:0000313" key="3">
    <source>
        <dbReference type="EMBL" id="CAG9318847.1"/>
    </source>
</evidence>
<dbReference type="SMART" id="SM00151">
    <property type="entry name" value="SWIB"/>
    <property type="match status" value="1"/>
</dbReference>
<comment type="caution">
    <text evidence="3">The sequence shown here is derived from an EMBL/GenBank/DDBJ whole genome shotgun (WGS) entry which is preliminary data.</text>
</comment>
<dbReference type="AlphaFoldDB" id="A0AAU9IVK0"/>
<reference evidence="3" key="1">
    <citation type="submission" date="2021-09" db="EMBL/GenBank/DDBJ databases">
        <authorList>
            <consortium name="AG Swart"/>
            <person name="Singh M."/>
            <person name="Singh A."/>
            <person name="Seah K."/>
            <person name="Emmerich C."/>
        </authorList>
    </citation>
    <scope>NUCLEOTIDE SEQUENCE</scope>
    <source>
        <strain evidence="3">ATCC30299</strain>
    </source>
</reference>
<dbReference type="InterPro" id="IPR036885">
    <property type="entry name" value="SWIB_MDM2_dom_sf"/>
</dbReference>
<dbReference type="InterPro" id="IPR019835">
    <property type="entry name" value="SWIB_domain"/>
</dbReference>
<accession>A0AAU9IVK0</accession>
<organism evidence="3 4">
    <name type="scientific">Blepharisma stoltei</name>
    <dbReference type="NCBI Taxonomy" id="1481888"/>
    <lineage>
        <taxon>Eukaryota</taxon>
        <taxon>Sar</taxon>
        <taxon>Alveolata</taxon>
        <taxon>Ciliophora</taxon>
        <taxon>Postciliodesmatophora</taxon>
        <taxon>Heterotrichea</taxon>
        <taxon>Heterotrichida</taxon>
        <taxon>Blepharismidae</taxon>
        <taxon>Blepharisma</taxon>
    </lineage>
</organism>
<evidence type="ECO:0000256" key="1">
    <source>
        <dbReference type="SAM" id="MobiDB-lite"/>
    </source>
</evidence>